<name>A0ABU6JMW7_9GAMM</name>
<comment type="caution">
    <text evidence="1">The sequence shown here is derived from an EMBL/GenBank/DDBJ whole genome shotgun (WGS) entry which is preliminary data.</text>
</comment>
<keyword evidence="2" id="KW-1185">Reference proteome</keyword>
<dbReference type="Proteomes" id="UP001309705">
    <property type="component" value="Unassembled WGS sequence"/>
</dbReference>
<accession>A0ABU6JMW7</accession>
<evidence type="ECO:0000313" key="2">
    <source>
        <dbReference type="Proteomes" id="UP001309705"/>
    </source>
</evidence>
<protein>
    <recommendedName>
        <fullName evidence="3">Glycosyl transferase</fullName>
    </recommendedName>
</protein>
<dbReference type="EMBL" id="JAYWTM010000004">
    <property type="protein sequence ID" value="MEC5342063.1"/>
    <property type="molecule type" value="Genomic_DNA"/>
</dbReference>
<reference evidence="1 2" key="1">
    <citation type="journal article" date="2017" name="Int. J. Syst. Evol. Microbiol.">
        <title>Brenneria populi subsp. brevivirga subsp. nov. isolated from symptomatic bark of Populus x euramericana canker, and description of Brenneria populi subsp. populi subsp. nov.</title>
        <authorList>
            <person name="Zheng M.H."/>
            <person name="Piao C.G."/>
            <person name="Xue H."/>
            <person name="Guo M.W."/>
            <person name="Li Y."/>
        </authorList>
    </citation>
    <scope>NUCLEOTIDE SEQUENCE [LARGE SCALE GENOMIC DNA]</scope>
    <source>
        <strain evidence="1 2">D9-5</strain>
    </source>
</reference>
<dbReference type="RefSeq" id="WP_327617223.1">
    <property type="nucleotide sequence ID" value="NZ_JAYWTM010000004.1"/>
</dbReference>
<dbReference type="SUPFAM" id="SSF53448">
    <property type="entry name" value="Nucleotide-diphospho-sugar transferases"/>
    <property type="match status" value="1"/>
</dbReference>
<evidence type="ECO:0000313" key="1">
    <source>
        <dbReference type="EMBL" id="MEC5342063.1"/>
    </source>
</evidence>
<proteinExistence type="predicted"/>
<organism evidence="1 2">
    <name type="scientific">Brenneria populi</name>
    <dbReference type="NCBI Taxonomy" id="1505588"/>
    <lineage>
        <taxon>Bacteria</taxon>
        <taxon>Pseudomonadati</taxon>
        <taxon>Pseudomonadota</taxon>
        <taxon>Gammaproteobacteria</taxon>
        <taxon>Enterobacterales</taxon>
        <taxon>Pectobacteriaceae</taxon>
        <taxon>Brenneria</taxon>
    </lineage>
</organism>
<evidence type="ECO:0008006" key="3">
    <source>
        <dbReference type="Google" id="ProtNLM"/>
    </source>
</evidence>
<sequence>MKTNILVVLYSKECDDSTTLNSLINLANISTTLTIFNNGPSSIKKDSVFLNKLKSNFSHLVIIEDLNNRPLSYIYNDFLKSNLYSRYVIFDDDTTVPIDYLNYVHNDDVDIRVPIIKSISGTVMYPKRRGCLLDKEGMYDDNDFIYTIGSGLIIYRSLIDKFCHYNIALFDERYALYGVDVSLFRRIKLIKNNGCHINIQIANIISHSMSSLEEKPSEFRRIERLIDNVITLRSYPESFLSSFIFFIKMFFKRIVLFRYKEVFIMFKILMSGMHPRCNNIKIASDKS</sequence>
<dbReference type="InterPro" id="IPR029044">
    <property type="entry name" value="Nucleotide-diphossugar_trans"/>
</dbReference>
<gene>
    <name evidence="1" type="ORF">VSX58_05475</name>
</gene>